<dbReference type="RefSeq" id="WP_274042457.1">
    <property type="nucleotide sequence ID" value="NZ_JANCPR020000007.1"/>
</dbReference>
<proteinExistence type="predicted"/>
<comment type="caution">
    <text evidence="10">The sequence shown here is derived from an EMBL/GenBank/DDBJ whole genome shotgun (WGS) entry which is preliminary data.</text>
</comment>
<dbReference type="PROSITE" id="PS50850">
    <property type="entry name" value="MFS"/>
    <property type="match status" value="1"/>
</dbReference>
<accession>A0ABT6ZTL5</accession>
<feature type="transmembrane region" description="Helical" evidence="8">
    <location>
        <begin position="53"/>
        <end position="73"/>
    </location>
</feature>
<reference evidence="10 11" key="1">
    <citation type="submission" date="2023-05" db="EMBL/GenBank/DDBJ databases">
        <title>Streptantibioticus silvisoli sp. nov., acidotolerant actinomycetes 1 from pine litter.</title>
        <authorList>
            <person name="Swiecimska M."/>
            <person name="Golinska P."/>
            <person name="Sangal V."/>
            <person name="Wachnowicz B."/>
            <person name="Goodfellow M."/>
        </authorList>
    </citation>
    <scope>NUCLEOTIDE SEQUENCE [LARGE SCALE GENOMIC DNA]</scope>
    <source>
        <strain evidence="10 11">DSM 42109</strain>
    </source>
</reference>
<dbReference type="Pfam" id="PF07690">
    <property type="entry name" value="MFS_1"/>
    <property type="match status" value="1"/>
</dbReference>
<evidence type="ECO:0000256" key="5">
    <source>
        <dbReference type="ARBA" id="ARBA00023136"/>
    </source>
</evidence>
<organism evidence="10 11">
    <name type="scientific">Streptomyces iconiensis</name>
    <dbReference type="NCBI Taxonomy" id="1384038"/>
    <lineage>
        <taxon>Bacteria</taxon>
        <taxon>Bacillati</taxon>
        <taxon>Actinomycetota</taxon>
        <taxon>Actinomycetes</taxon>
        <taxon>Kitasatosporales</taxon>
        <taxon>Streptomycetaceae</taxon>
        <taxon>Streptomyces</taxon>
    </lineage>
</organism>
<feature type="transmembrane region" description="Helical" evidence="8">
    <location>
        <begin position="234"/>
        <end position="252"/>
    </location>
</feature>
<evidence type="ECO:0000313" key="11">
    <source>
        <dbReference type="Proteomes" id="UP001214441"/>
    </source>
</evidence>
<dbReference type="Gene3D" id="1.20.1720.10">
    <property type="entry name" value="Multidrug resistance protein D"/>
    <property type="match status" value="1"/>
</dbReference>
<feature type="transmembrane region" description="Helical" evidence="8">
    <location>
        <begin position="404"/>
        <end position="429"/>
    </location>
</feature>
<feature type="region of interest" description="Disordered" evidence="7">
    <location>
        <begin position="468"/>
        <end position="489"/>
    </location>
</feature>
<keyword evidence="6" id="KW-0046">Antibiotic resistance</keyword>
<feature type="transmembrane region" description="Helical" evidence="8">
    <location>
        <begin position="142"/>
        <end position="167"/>
    </location>
</feature>
<dbReference type="InterPro" id="IPR011701">
    <property type="entry name" value="MFS"/>
</dbReference>
<name>A0ABT6ZTL5_9ACTN</name>
<feature type="transmembrane region" description="Helical" evidence="8">
    <location>
        <begin position="441"/>
        <end position="463"/>
    </location>
</feature>
<evidence type="ECO:0000256" key="6">
    <source>
        <dbReference type="ARBA" id="ARBA00023251"/>
    </source>
</evidence>
<evidence type="ECO:0000259" key="9">
    <source>
        <dbReference type="PROSITE" id="PS50850"/>
    </source>
</evidence>
<feature type="transmembrane region" description="Helical" evidence="8">
    <location>
        <begin position="369"/>
        <end position="392"/>
    </location>
</feature>
<feature type="transmembrane region" description="Helical" evidence="8">
    <location>
        <begin position="85"/>
        <end position="107"/>
    </location>
</feature>
<gene>
    <name evidence="10" type="ORF">NMN56_009310</name>
</gene>
<protein>
    <submittedName>
        <fullName evidence="10">MFS transporter</fullName>
    </submittedName>
</protein>
<evidence type="ECO:0000256" key="8">
    <source>
        <dbReference type="SAM" id="Phobius"/>
    </source>
</evidence>
<dbReference type="PANTHER" id="PTHR42718:SF9">
    <property type="entry name" value="MAJOR FACILITATOR SUPERFAMILY MULTIDRUG TRANSPORTER MFSC"/>
    <property type="match status" value="1"/>
</dbReference>
<keyword evidence="3 8" id="KW-0812">Transmembrane</keyword>
<feature type="transmembrane region" description="Helical" evidence="8">
    <location>
        <begin position="173"/>
        <end position="192"/>
    </location>
</feature>
<evidence type="ECO:0000256" key="7">
    <source>
        <dbReference type="SAM" id="MobiDB-lite"/>
    </source>
</evidence>
<dbReference type="InterPro" id="IPR020846">
    <property type="entry name" value="MFS_dom"/>
</dbReference>
<evidence type="ECO:0000256" key="2">
    <source>
        <dbReference type="ARBA" id="ARBA00022448"/>
    </source>
</evidence>
<dbReference type="EMBL" id="JANCPR020000007">
    <property type="protein sequence ID" value="MDJ1132144.1"/>
    <property type="molecule type" value="Genomic_DNA"/>
</dbReference>
<keyword evidence="5 8" id="KW-0472">Membrane</keyword>
<sequence>MAPDPTAPPAQKTAGTVALMTALLAACVAFQLNASMLSPALVTMARELRTDEAGTGLSQTAFFTACAMFSLFLPRFSDIAGRRRVLLGMLVVLTAGSVLAALAPNIAVLDLARVVQGVSGPVVQISLLTLRSEVADPRRFGTLMGVVTAVNGGVAGVDALAGGWLASTFGFRSVFWTIAVVAVLAVVAVAVGCPESRPSAGTPMDWRGVLPLVVSAAALLLAVEQAKKLGSANWPLAAGLLAVAALSFAAFWKTEKGSPHPLVRISDLKQRATWAPLLTTLLTLIGVFAIVNGVLISFVQNEHAGFGMGASVASLLFLTPIALVGWLVGPFTGRLAPVVGYGRMLRWGLLGSAVVVAVMALVGVHSVPVMIGCTVLLGVTYAGTANIILNLLGVVLAPKDHPGFLPGLISAAFGLGAGLSFALLSAVQVTGSPHGSSSTGGYVAAMLTGAAVLAAAYATSFLIPRPHTAEIPASPPESHSAPSPAETSP</sequence>
<dbReference type="InterPro" id="IPR036259">
    <property type="entry name" value="MFS_trans_sf"/>
</dbReference>
<feature type="transmembrane region" description="Helical" evidence="8">
    <location>
        <begin position="204"/>
        <end position="222"/>
    </location>
</feature>
<keyword evidence="2" id="KW-0813">Transport</keyword>
<evidence type="ECO:0000256" key="1">
    <source>
        <dbReference type="ARBA" id="ARBA00004651"/>
    </source>
</evidence>
<feature type="domain" description="Major facilitator superfamily (MFS) profile" evidence="9">
    <location>
        <begin position="19"/>
        <end position="467"/>
    </location>
</feature>
<dbReference type="Proteomes" id="UP001214441">
    <property type="component" value="Unassembled WGS sequence"/>
</dbReference>
<evidence type="ECO:0000313" key="10">
    <source>
        <dbReference type="EMBL" id="MDJ1132144.1"/>
    </source>
</evidence>
<evidence type="ECO:0000256" key="4">
    <source>
        <dbReference type="ARBA" id="ARBA00022989"/>
    </source>
</evidence>
<feature type="transmembrane region" description="Helical" evidence="8">
    <location>
        <begin position="311"/>
        <end position="332"/>
    </location>
</feature>
<feature type="transmembrane region" description="Helical" evidence="8">
    <location>
        <begin position="344"/>
        <end position="363"/>
    </location>
</feature>
<dbReference type="Gene3D" id="1.20.1250.20">
    <property type="entry name" value="MFS general substrate transporter like domains"/>
    <property type="match status" value="1"/>
</dbReference>
<keyword evidence="11" id="KW-1185">Reference proteome</keyword>
<feature type="transmembrane region" description="Helical" evidence="8">
    <location>
        <begin position="273"/>
        <end position="299"/>
    </location>
</feature>
<dbReference type="PANTHER" id="PTHR42718">
    <property type="entry name" value="MAJOR FACILITATOR SUPERFAMILY MULTIDRUG TRANSPORTER MFSC"/>
    <property type="match status" value="1"/>
</dbReference>
<feature type="compositionally biased region" description="Low complexity" evidence="7">
    <location>
        <begin position="469"/>
        <end position="489"/>
    </location>
</feature>
<comment type="subcellular location">
    <subcellularLocation>
        <location evidence="1">Cell membrane</location>
        <topology evidence="1">Multi-pass membrane protein</topology>
    </subcellularLocation>
</comment>
<evidence type="ECO:0000256" key="3">
    <source>
        <dbReference type="ARBA" id="ARBA00022692"/>
    </source>
</evidence>
<keyword evidence="4 8" id="KW-1133">Transmembrane helix</keyword>
<dbReference type="SUPFAM" id="SSF103473">
    <property type="entry name" value="MFS general substrate transporter"/>
    <property type="match status" value="1"/>
</dbReference>